<evidence type="ECO:0000313" key="1">
    <source>
        <dbReference type="EMBL" id="EXB62713.1"/>
    </source>
</evidence>
<protein>
    <submittedName>
        <fullName evidence="1">Uncharacterized protein</fullName>
    </submittedName>
</protein>
<dbReference type="AlphaFoldDB" id="W9R0J5"/>
<reference evidence="2" key="1">
    <citation type="submission" date="2013-01" db="EMBL/GenBank/DDBJ databases">
        <title>Draft Genome Sequence of a Mulberry Tree, Morus notabilis C.K. Schneid.</title>
        <authorList>
            <person name="He N."/>
            <person name="Zhao S."/>
        </authorList>
    </citation>
    <scope>NUCLEOTIDE SEQUENCE</scope>
</reference>
<sequence>MANGVRREHLVRAIFPVLGKAGMAEERDPRSKEGKYFELQHGRIRERLSIQDICSESLLWMMGIESVERPVGENSKGGRATVRRKWILAQNL</sequence>
<dbReference type="Proteomes" id="UP000030645">
    <property type="component" value="Unassembled WGS sequence"/>
</dbReference>
<evidence type="ECO:0000313" key="2">
    <source>
        <dbReference type="Proteomes" id="UP000030645"/>
    </source>
</evidence>
<gene>
    <name evidence="1" type="ORF">L484_024011</name>
</gene>
<organism evidence="1 2">
    <name type="scientific">Morus notabilis</name>
    <dbReference type="NCBI Taxonomy" id="981085"/>
    <lineage>
        <taxon>Eukaryota</taxon>
        <taxon>Viridiplantae</taxon>
        <taxon>Streptophyta</taxon>
        <taxon>Embryophyta</taxon>
        <taxon>Tracheophyta</taxon>
        <taxon>Spermatophyta</taxon>
        <taxon>Magnoliopsida</taxon>
        <taxon>eudicotyledons</taxon>
        <taxon>Gunneridae</taxon>
        <taxon>Pentapetalae</taxon>
        <taxon>rosids</taxon>
        <taxon>fabids</taxon>
        <taxon>Rosales</taxon>
        <taxon>Moraceae</taxon>
        <taxon>Moreae</taxon>
        <taxon>Morus</taxon>
    </lineage>
</organism>
<keyword evidence="2" id="KW-1185">Reference proteome</keyword>
<proteinExistence type="predicted"/>
<accession>W9R0J5</accession>
<dbReference type="EMBL" id="KE344454">
    <property type="protein sequence ID" value="EXB62713.1"/>
    <property type="molecule type" value="Genomic_DNA"/>
</dbReference>
<name>W9R0J5_9ROSA</name>